<keyword evidence="4" id="KW-0411">Iron-sulfur</keyword>
<dbReference type="Gene3D" id="3.30.2070.10">
    <property type="entry name" value="Formate dehydrogenase/DMSO reductase"/>
    <property type="match status" value="1"/>
</dbReference>
<accession>A0A923HYB0</accession>
<evidence type="ECO:0000256" key="1">
    <source>
        <dbReference type="ARBA" id="ARBA00010312"/>
    </source>
</evidence>
<keyword evidence="2" id="KW-0479">Metal-binding</keyword>
<dbReference type="InterPro" id="IPR006657">
    <property type="entry name" value="MoPterin_dinucl-bd_dom"/>
</dbReference>
<evidence type="ECO:0000313" key="6">
    <source>
        <dbReference type="EMBL" id="MBC3888849.1"/>
    </source>
</evidence>
<feature type="domain" description="4Fe-4S Mo/W bis-MGD-type" evidence="5">
    <location>
        <begin position="3"/>
        <end position="60"/>
    </location>
</feature>
<dbReference type="CDD" id="cd02775">
    <property type="entry name" value="MopB_CT"/>
    <property type="match status" value="1"/>
</dbReference>
<dbReference type="Pfam" id="PF04879">
    <property type="entry name" value="Molybdop_Fe4S4"/>
    <property type="match status" value="1"/>
</dbReference>
<dbReference type="GO" id="GO:0051536">
    <property type="term" value="F:iron-sulfur cluster binding"/>
    <property type="evidence" value="ECO:0007669"/>
    <property type="project" value="UniProtKB-KW"/>
</dbReference>
<dbReference type="InterPro" id="IPR006656">
    <property type="entry name" value="Mopterin_OxRdtase"/>
</dbReference>
<dbReference type="GO" id="GO:0043546">
    <property type="term" value="F:molybdopterin cofactor binding"/>
    <property type="evidence" value="ECO:0007669"/>
    <property type="project" value="InterPro"/>
</dbReference>
<dbReference type="PROSITE" id="PS51669">
    <property type="entry name" value="4FE4S_MOW_BIS_MGD"/>
    <property type="match status" value="1"/>
</dbReference>
<dbReference type="AlphaFoldDB" id="A0A923HYB0"/>
<dbReference type="Pfam" id="PF00384">
    <property type="entry name" value="Molybdopterin"/>
    <property type="match status" value="1"/>
</dbReference>
<dbReference type="SUPFAM" id="SSF53706">
    <property type="entry name" value="Formate dehydrogenase/DMSO reductase, domains 1-3"/>
    <property type="match status" value="1"/>
</dbReference>
<dbReference type="EMBL" id="WJBD01000012">
    <property type="protein sequence ID" value="MBC3888849.1"/>
    <property type="molecule type" value="Genomic_DNA"/>
</dbReference>
<dbReference type="Gene3D" id="2.20.25.90">
    <property type="entry name" value="ADC-like domains"/>
    <property type="match status" value="1"/>
</dbReference>
<keyword evidence="3" id="KW-0408">Iron</keyword>
<dbReference type="Gene3D" id="2.40.40.20">
    <property type="match status" value="1"/>
</dbReference>
<dbReference type="Gene3D" id="3.40.228.10">
    <property type="entry name" value="Dimethylsulfoxide Reductase, domain 2"/>
    <property type="match status" value="1"/>
</dbReference>
<evidence type="ECO:0000256" key="2">
    <source>
        <dbReference type="ARBA" id="ARBA00022723"/>
    </source>
</evidence>
<protein>
    <submittedName>
        <fullName evidence="6">Molybdopterin-dependent oxidoreductase</fullName>
    </submittedName>
</protein>
<dbReference type="InterPro" id="IPR006963">
    <property type="entry name" value="Mopterin_OxRdtase_4Fe-4S_dom"/>
</dbReference>
<dbReference type="OrthoDB" id="219031at2"/>
<sequence length="645" mass="71919">MGESTVVTTCTRDCPNSCGLLAHVKDGKIVKLVGNKDNPINQGKSCIKCSHFIERVYHKERVLHPLKKVNGQFEQISWEEALDEIAERMKTICREKSPEAILYYQGFGERSALKLVNRRFFNLLGNTTITKGTICGGAGQGSQDLDFGNRISHDVRDYRNSHSMILWGRNPAATGINVLPYIKDIKKKGGVVILIDPVNTETAPLCSMHVKPKPGTDSYLAMALSRLLHEAGAEDSEFLEKHCINYAEYRKLVYSHTIEEYAAMCDVKIAEIKKIADVLLKQKPTAFVLGWGLHRWEYAHTTLRAIDALGAVAGSIGIPGGGVSQGFEEYAPYDWSVWGDELQPGRRKFFMQLIGPELLAADPAIELAFITAGNPVSMVPDANVTKKAFEKIPFLVVAGHFLDDTGILADIFLPVTTFLEEKDIIASYGHDFIGPLNPVIAPVGECKSDFEIFMELGSRFDFADTYVKSLENWLEIIMRPSLEKGVSLEEIFRLGVNNPDAPEVPYLDRIFPTESGKFQLMTVFEHPAKWDLQYQFQLMSVAPKKWICSEVTLESQTELLEVKINDKIGLALGLVNGKECLVENQFGSIRCTACFVPDQREDLVVIYRGGWGQVGRNVNVLTRGLVTKVGNGTPYYETKVNVNRL</sequence>
<gene>
    <name evidence="6" type="ORF">GH810_11045</name>
</gene>
<dbReference type="RefSeq" id="WP_148566135.1">
    <property type="nucleotide sequence ID" value="NZ_RXYA01000003.1"/>
</dbReference>
<evidence type="ECO:0000313" key="7">
    <source>
        <dbReference type="Proteomes" id="UP000616595"/>
    </source>
</evidence>
<dbReference type="InterPro" id="IPR009010">
    <property type="entry name" value="Asp_de-COase-like_dom_sf"/>
</dbReference>
<comment type="caution">
    <text evidence="6">The sequence shown here is derived from an EMBL/GenBank/DDBJ whole genome shotgun (WGS) entry which is preliminary data.</text>
</comment>
<dbReference type="SUPFAM" id="SSF50692">
    <property type="entry name" value="ADC-like"/>
    <property type="match status" value="1"/>
</dbReference>
<name>A0A923HYB0_9FIRM</name>
<dbReference type="PANTHER" id="PTHR43742">
    <property type="entry name" value="TRIMETHYLAMINE-N-OXIDE REDUCTASE"/>
    <property type="match status" value="1"/>
</dbReference>
<dbReference type="Gene3D" id="3.40.50.740">
    <property type="match status" value="1"/>
</dbReference>
<dbReference type="GO" id="GO:0016491">
    <property type="term" value="F:oxidoreductase activity"/>
    <property type="evidence" value="ECO:0007669"/>
    <property type="project" value="InterPro"/>
</dbReference>
<proteinExistence type="inferred from homology"/>
<reference evidence="6" key="2">
    <citation type="submission" date="2020-10" db="EMBL/GenBank/DDBJ databases">
        <title>Comparative genomics of the Acetobacterium genus.</title>
        <authorList>
            <person name="Marshall C."/>
            <person name="May H."/>
            <person name="Norman S."/>
        </authorList>
    </citation>
    <scope>NUCLEOTIDE SEQUENCE</scope>
    <source>
        <strain evidence="6">DER-2019</strain>
    </source>
</reference>
<dbReference type="SMART" id="SM00926">
    <property type="entry name" value="Molybdop_Fe4S4"/>
    <property type="match status" value="1"/>
</dbReference>
<dbReference type="GO" id="GO:0046872">
    <property type="term" value="F:metal ion binding"/>
    <property type="evidence" value="ECO:0007669"/>
    <property type="project" value="UniProtKB-KW"/>
</dbReference>
<keyword evidence="7" id="KW-1185">Reference proteome</keyword>
<reference evidence="6" key="1">
    <citation type="submission" date="2019-10" db="EMBL/GenBank/DDBJ databases">
        <authorList>
            <person name="Ross D.E."/>
            <person name="Gulliver D."/>
        </authorList>
    </citation>
    <scope>NUCLEOTIDE SEQUENCE</scope>
    <source>
        <strain evidence="6">DER-2019</strain>
    </source>
</reference>
<evidence type="ECO:0000256" key="3">
    <source>
        <dbReference type="ARBA" id="ARBA00023004"/>
    </source>
</evidence>
<dbReference type="Proteomes" id="UP000616595">
    <property type="component" value="Unassembled WGS sequence"/>
</dbReference>
<dbReference type="InterPro" id="IPR050612">
    <property type="entry name" value="Prok_Mopterin_Oxidored"/>
</dbReference>
<evidence type="ECO:0000259" key="5">
    <source>
        <dbReference type="PROSITE" id="PS51669"/>
    </source>
</evidence>
<organism evidence="6 7">
    <name type="scientific">Acetobacterium paludosum</name>
    <dbReference type="NCBI Taxonomy" id="52693"/>
    <lineage>
        <taxon>Bacteria</taxon>
        <taxon>Bacillati</taxon>
        <taxon>Bacillota</taxon>
        <taxon>Clostridia</taxon>
        <taxon>Eubacteriales</taxon>
        <taxon>Eubacteriaceae</taxon>
        <taxon>Acetobacterium</taxon>
    </lineage>
</organism>
<evidence type="ECO:0000256" key="4">
    <source>
        <dbReference type="ARBA" id="ARBA00023014"/>
    </source>
</evidence>
<dbReference type="PANTHER" id="PTHR43742:SF6">
    <property type="entry name" value="OXIDOREDUCTASE YYAE-RELATED"/>
    <property type="match status" value="1"/>
</dbReference>
<dbReference type="Pfam" id="PF01568">
    <property type="entry name" value="Molydop_binding"/>
    <property type="match status" value="1"/>
</dbReference>
<comment type="similarity">
    <text evidence="1">Belongs to the prokaryotic molybdopterin-containing oxidoreductase family.</text>
</comment>